<sequence>MTGVEFVDVGKKMNHIGLRAFSQSARLKAAPRFTKTLSEASKPPLQKPHVILRPFGLEEAKLLNKKSFDIASLNVRELLFDKELKEARQAQLDYEIKHSPFYESKSFTNTNGKIFTPPVSYFRNDKAKYFPDFVGNTLVNRNQQFSSLLSEHISIVRIYSTISGEKCADTYFKNATKNYLTKDYMEFQEEFPHSQIVDINIPQNWLKGFFVKLSQGNIRKLVHSARHDKYFIVPTRVFPFDVKEALLCDNACSGYIYIVDREGKIRWATSGYANDEEIKIMRKCLKGLENEMLQSTE</sequence>
<comment type="caution">
    <text evidence="1">The sequence shown here is derived from an EMBL/GenBank/DDBJ whole genome shotgun (WGS) entry which is preliminary data.</text>
</comment>
<dbReference type="PANTHER" id="PTHR28106">
    <property type="entry name" value="MITOCHONDRIAL ATPASE COMPLEX SUBUNIT ATP10"/>
    <property type="match status" value="1"/>
</dbReference>
<dbReference type="AlphaFoldDB" id="A0AAW0FWZ6"/>
<accession>A0AAW0FWZ6</accession>
<dbReference type="Pfam" id="PF05176">
    <property type="entry name" value="ATP-synt_10"/>
    <property type="match status" value="1"/>
</dbReference>
<dbReference type="Proteomes" id="UP001385951">
    <property type="component" value="Unassembled WGS sequence"/>
</dbReference>
<reference evidence="1 2" key="1">
    <citation type="submission" date="2022-09" db="EMBL/GenBank/DDBJ databases">
        <authorList>
            <person name="Palmer J.M."/>
        </authorList>
    </citation>
    <scope>NUCLEOTIDE SEQUENCE [LARGE SCALE GENOMIC DNA]</scope>
    <source>
        <strain evidence="1 2">DSM 7382</strain>
    </source>
</reference>
<name>A0AAW0FWZ6_9APHY</name>
<dbReference type="GO" id="GO:0033615">
    <property type="term" value="P:mitochondrial proton-transporting ATP synthase complex assembly"/>
    <property type="evidence" value="ECO:0007669"/>
    <property type="project" value="TreeGrafter"/>
</dbReference>
<dbReference type="InterPro" id="IPR007849">
    <property type="entry name" value="ATP10"/>
</dbReference>
<dbReference type="PANTHER" id="PTHR28106:SF1">
    <property type="entry name" value="MITOCHONDRIAL ATPASE COMPLEX SUBUNIT ATP10"/>
    <property type="match status" value="1"/>
</dbReference>
<gene>
    <name evidence="1" type="ORF">QCA50_012280</name>
</gene>
<dbReference type="GO" id="GO:0005743">
    <property type="term" value="C:mitochondrial inner membrane"/>
    <property type="evidence" value="ECO:0007669"/>
    <property type="project" value="TreeGrafter"/>
</dbReference>
<protein>
    <recommendedName>
        <fullName evidence="3">Mitochondrial ATPase complex subunit ATP10</fullName>
    </recommendedName>
</protein>
<evidence type="ECO:0000313" key="2">
    <source>
        <dbReference type="Proteomes" id="UP001385951"/>
    </source>
</evidence>
<dbReference type="EMBL" id="JASBNA010000024">
    <property type="protein sequence ID" value="KAK7684697.1"/>
    <property type="molecule type" value="Genomic_DNA"/>
</dbReference>
<proteinExistence type="predicted"/>
<evidence type="ECO:0008006" key="3">
    <source>
        <dbReference type="Google" id="ProtNLM"/>
    </source>
</evidence>
<organism evidence="1 2">
    <name type="scientific">Cerrena zonata</name>
    <dbReference type="NCBI Taxonomy" id="2478898"/>
    <lineage>
        <taxon>Eukaryota</taxon>
        <taxon>Fungi</taxon>
        <taxon>Dikarya</taxon>
        <taxon>Basidiomycota</taxon>
        <taxon>Agaricomycotina</taxon>
        <taxon>Agaricomycetes</taxon>
        <taxon>Polyporales</taxon>
        <taxon>Cerrenaceae</taxon>
        <taxon>Cerrena</taxon>
    </lineage>
</organism>
<keyword evidence="2" id="KW-1185">Reference proteome</keyword>
<evidence type="ECO:0000313" key="1">
    <source>
        <dbReference type="EMBL" id="KAK7684697.1"/>
    </source>
</evidence>